<gene>
    <name evidence="1" type="ORF">CBA19CS22_39580</name>
</gene>
<protein>
    <submittedName>
        <fullName evidence="1">Uncharacterized protein</fullName>
    </submittedName>
</protein>
<name>A0ACB5R6N3_9BURK</name>
<dbReference type="Proteomes" id="UP001055013">
    <property type="component" value="Unassembled WGS sequence"/>
</dbReference>
<dbReference type="EMBL" id="BPUR01000052">
    <property type="protein sequence ID" value="GJH22780.1"/>
    <property type="molecule type" value="Genomic_DNA"/>
</dbReference>
<comment type="caution">
    <text evidence="1">The sequence shown here is derived from an EMBL/GenBank/DDBJ whole genome shotgun (WGS) entry which is preliminary data.</text>
</comment>
<organism evidence="1 2">
    <name type="scientific">Caballeronia novacaledonica</name>
    <dbReference type="NCBI Taxonomy" id="1544861"/>
    <lineage>
        <taxon>Bacteria</taxon>
        <taxon>Pseudomonadati</taxon>
        <taxon>Pseudomonadota</taxon>
        <taxon>Betaproteobacteria</taxon>
        <taxon>Burkholderiales</taxon>
        <taxon>Burkholderiaceae</taxon>
        <taxon>Caballeronia</taxon>
    </lineage>
</organism>
<evidence type="ECO:0000313" key="1">
    <source>
        <dbReference type="EMBL" id="GJH22780.1"/>
    </source>
</evidence>
<keyword evidence="2" id="KW-1185">Reference proteome</keyword>
<evidence type="ECO:0000313" key="2">
    <source>
        <dbReference type="Proteomes" id="UP001055013"/>
    </source>
</evidence>
<sequence length="417" mass="44924">MTKKSAWARAWQWAVLVAVLIASNPATAQTSNCGTPDPRNFDQVYACMSSAHYGSGDNGQNFFAAGLLNTSCQSIAMKYAAVMRRAGAKQDEAVELVPSCPMFARVAEAMAGKPPYWASCTDYPGHFDPAHMKACLTRYLPDYRRSSLDRIQGCAGAVAEYEHALRSATIIKGRTITEGLPTGYARPDCQAVAAVIGNKGAECSAYAPTLDHARQCVGATGTRISDCLGLRQTYETKLREAYGGVLPPGYAPLTCQQLDPLLAEIKRRQEQQRPRPIGQPRPGFNGPIEWGHFGGLGDWLKLGMLGLGGGWASWAVAALGLPFLLAFILHGVLEAWSIIRSKAKPPDPKAGNGGVIGFILRTFGIGPFLKHGTLFSGGTWLFGLLWVPGALVAIVLGRLIAFALWSRSAWKSRRSIE</sequence>
<reference evidence="1" key="1">
    <citation type="submission" date="2021-09" db="EMBL/GenBank/DDBJ databases">
        <title>Isolation and characterization of 3-chlorobenzoate degrading bacteria from soils in Shizuoka.</title>
        <authorList>
            <person name="Ifat A."/>
            <person name="Ogawa N."/>
            <person name="Kimbara K."/>
            <person name="Moriuchi R."/>
            <person name="Dohra H."/>
            <person name="Shintani M."/>
        </authorList>
    </citation>
    <scope>NUCLEOTIDE SEQUENCE</scope>
    <source>
        <strain evidence="1">19CS2-2</strain>
    </source>
</reference>
<accession>A0ACB5R6N3</accession>
<proteinExistence type="predicted"/>